<proteinExistence type="predicted"/>
<accession>A0A9P9R5Z4</accession>
<gene>
    <name evidence="1" type="ORF">B0J15DRAFT_389816</name>
</gene>
<evidence type="ECO:0000313" key="1">
    <source>
        <dbReference type="EMBL" id="KAH7267981.1"/>
    </source>
</evidence>
<dbReference type="OrthoDB" id="5232980at2759"/>
<organism evidence="1 2">
    <name type="scientific">Fusarium solani</name>
    <name type="common">Filamentous fungus</name>
    <dbReference type="NCBI Taxonomy" id="169388"/>
    <lineage>
        <taxon>Eukaryota</taxon>
        <taxon>Fungi</taxon>
        <taxon>Dikarya</taxon>
        <taxon>Ascomycota</taxon>
        <taxon>Pezizomycotina</taxon>
        <taxon>Sordariomycetes</taxon>
        <taxon>Hypocreomycetidae</taxon>
        <taxon>Hypocreales</taxon>
        <taxon>Nectriaceae</taxon>
        <taxon>Fusarium</taxon>
        <taxon>Fusarium solani species complex</taxon>
    </lineage>
</organism>
<protein>
    <submittedName>
        <fullName evidence="1">Uncharacterized protein</fullName>
    </submittedName>
</protein>
<comment type="caution">
    <text evidence="1">The sequence shown here is derived from an EMBL/GenBank/DDBJ whole genome shotgun (WGS) entry which is preliminary data.</text>
</comment>
<dbReference type="EMBL" id="JAGTJS010000005">
    <property type="protein sequence ID" value="KAH7267981.1"/>
    <property type="molecule type" value="Genomic_DNA"/>
</dbReference>
<dbReference type="AlphaFoldDB" id="A0A9P9R5Z4"/>
<name>A0A9P9R5Z4_FUSSL</name>
<reference evidence="1" key="1">
    <citation type="journal article" date="2021" name="Nat. Commun.">
        <title>Genetic determinants of endophytism in the Arabidopsis root mycobiome.</title>
        <authorList>
            <person name="Mesny F."/>
            <person name="Miyauchi S."/>
            <person name="Thiergart T."/>
            <person name="Pickel B."/>
            <person name="Atanasova L."/>
            <person name="Karlsson M."/>
            <person name="Huettel B."/>
            <person name="Barry K.W."/>
            <person name="Haridas S."/>
            <person name="Chen C."/>
            <person name="Bauer D."/>
            <person name="Andreopoulos W."/>
            <person name="Pangilinan J."/>
            <person name="LaButti K."/>
            <person name="Riley R."/>
            <person name="Lipzen A."/>
            <person name="Clum A."/>
            <person name="Drula E."/>
            <person name="Henrissat B."/>
            <person name="Kohler A."/>
            <person name="Grigoriev I.V."/>
            <person name="Martin F.M."/>
            <person name="Hacquard S."/>
        </authorList>
    </citation>
    <scope>NUCLEOTIDE SEQUENCE</scope>
    <source>
        <strain evidence="1">FSSC 5 MPI-SDFR-AT-0091</strain>
    </source>
</reference>
<dbReference type="Proteomes" id="UP000736672">
    <property type="component" value="Unassembled WGS sequence"/>
</dbReference>
<sequence>MARHSKANLQHSQTSSFSFEPSPKVQALVCRWLTSQEAKDIYQQFQKSCIRNCQVLWSGMERAQAQRWADQRNLQTLTTALGPLLDPSHPDCPYHPRPPSGWVRYIHGASVIFAWYISQGDSVIVLSQPPPQRFHPSGKTFYQTIEEPIIEGKMGNRPVKKIIVVHPTVGEKAEDFKYEMWPRDEVSIWTETFGILKIVIHWRAVQGDKPRKSRKSRR</sequence>
<evidence type="ECO:0000313" key="2">
    <source>
        <dbReference type="Proteomes" id="UP000736672"/>
    </source>
</evidence>
<keyword evidence="2" id="KW-1185">Reference proteome</keyword>